<accession>A0A8J2LBJ3</accession>
<evidence type="ECO:0000313" key="2">
    <source>
        <dbReference type="EMBL" id="CAG7829869.1"/>
    </source>
</evidence>
<comment type="caution">
    <text evidence="2">The sequence shown here is derived from an EMBL/GenBank/DDBJ whole genome shotgun (WGS) entry which is preliminary data.</text>
</comment>
<dbReference type="Proteomes" id="UP000708208">
    <property type="component" value="Unassembled WGS sequence"/>
</dbReference>
<name>A0A8J2LBJ3_9HEXA</name>
<gene>
    <name evidence="2" type="ORF">AFUS01_LOCUS39710</name>
</gene>
<dbReference type="AlphaFoldDB" id="A0A8J2LBJ3"/>
<reference evidence="2" key="1">
    <citation type="submission" date="2021-06" db="EMBL/GenBank/DDBJ databases">
        <authorList>
            <person name="Hodson N. C."/>
            <person name="Mongue J. A."/>
            <person name="Jaron S. K."/>
        </authorList>
    </citation>
    <scope>NUCLEOTIDE SEQUENCE</scope>
</reference>
<evidence type="ECO:0000313" key="3">
    <source>
        <dbReference type="Proteomes" id="UP000708208"/>
    </source>
</evidence>
<feature type="compositionally biased region" description="Low complexity" evidence="1">
    <location>
        <begin position="38"/>
        <end position="47"/>
    </location>
</feature>
<proteinExistence type="predicted"/>
<dbReference type="EMBL" id="CAJVCH010553281">
    <property type="protein sequence ID" value="CAG7829869.1"/>
    <property type="molecule type" value="Genomic_DNA"/>
</dbReference>
<keyword evidence="3" id="KW-1185">Reference proteome</keyword>
<sequence length="92" mass="10372">MAEDDDNRKSAFRLDFMIPEPDSVILIDKIWGEDKASTPTTIRPTTPKRFANSTTRDPAELTTTPSWAFRISSPSHFTFSGAILLTLGFFLY</sequence>
<organism evidence="2 3">
    <name type="scientific">Allacma fusca</name>
    <dbReference type="NCBI Taxonomy" id="39272"/>
    <lineage>
        <taxon>Eukaryota</taxon>
        <taxon>Metazoa</taxon>
        <taxon>Ecdysozoa</taxon>
        <taxon>Arthropoda</taxon>
        <taxon>Hexapoda</taxon>
        <taxon>Collembola</taxon>
        <taxon>Symphypleona</taxon>
        <taxon>Sminthuridae</taxon>
        <taxon>Allacma</taxon>
    </lineage>
</organism>
<feature type="region of interest" description="Disordered" evidence="1">
    <location>
        <begin position="37"/>
        <end position="59"/>
    </location>
</feature>
<protein>
    <submittedName>
        <fullName evidence="2">Uncharacterized protein</fullName>
    </submittedName>
</protein>
<evidence type="ECO:0000256" key="1">
    <source>
        <dbReference type="SAM" id="MobiDB-lite"/>
    </source>
</evidence>